<feature type="region of interest" description="Disordered" evidence="1">
    <location>
        <begin position="1"/>
        <end position="46"/>
    </location>
</feature>
<organism evidence="3 4">
    <name type="scientific">Nocardia vermiculata</name>
    <dbReference type="NCBI Taxonomy" id="257274"/>
    <lineage>
        <taxon>Bacteria</taxon>
        <taxon>Bacillati</taxon>
        <taxon>Actinomycetota</taxon>
        <taxon>Actinomycetes</taxon>
        <taxon>Mycobacteriales</taxon>
        <taxon>Nocardiaceae</taxon>
        <taxon>Nocardia</taxon>
    </lineage>
</organism>
<name>A0A846Y394_9NOCA</name>
<reference evidence="3 4" key="1">
    <citation type="submission" date="2020-04" db="EMBL/GenBank/DDBJ databases">
        <title>MicrobeNet Type strains.</title>
        <authorList>
            <person name="Nicholson A.C."/>
        </authorList>
    </citation>
    <scope>NUCLEOTIDE SEQUENCE [LARGE SCALE GENOMIC DNA]</scope>
    <source>
        <strain evidence="3 4">JCM 12354</strain>
    </source>
</reference>
<comment type="caution">
    <text evidence="3">The sequence shown here is derived from an EMBL/GenBank/DDBJ whole genome shotgun (WGS) entry which is preliminary data.</text>
</comment>
<evidence type="ECO:0000313" key="3">
    <source>
        <dbReference type="EMBL" id="NKY52324.1"/>
    </source>
</evidence>
<dbReference type="PANTHER" id="PTHR39515:SF2">
    <property type="entry name" value="HTH-TYPE TRANSCRIPTIONAL REGULATOR RV0880"/>
    <property type="match status" value="1"/>
</dbReference>
<dbReference type="InterPro" id="IPR036390">
    <property type="entry name" value="WH_DNA-bd_sf"/>
</dbReference>
<evidence type="ECO:0000256" key="1">
    <source>
        <dbReference type="SAM" id="MobiDB-lite"/>
    </source>
</evidence>
<feature type="domain" description="HTH marR-type" evidence="2">
    <location>
        <begin position="68"/>
        <end position="196"/>
    </location>
</feature>
<accession>A0A846Y394</accession>
<dbReference type="GO" id="GO:0003700">
    <property type="term" value="F:DNA-binding transcription factor activity"/>
    <property type="evidence" value="ECO:0007669"/>
    <property type="project" value="InterPro"/>
</dbReference>
<dbReference type="EMBL" id="JAAXOP010000011">
    <property type="protein sequence ID" value="NKY52324.1"/>
    <property type="molecule type" value="Genomic_DNA"/>
</dbReference>
<feature type="compositionally biased region" description="Polar residues" evidence="1">
    <location>
        <begin position="1"/>
        <end position="17"/>
    </location>
</feature>
<dbReference type="SMART" id="SM00347">
    <property type="entry name" value="HTH_MARR"/>
    <property type="match status" value="1"/>
</dbReference>
<dbReference type="PANTHER" id="PTHR39515">
    <property type="entry name" value="CONSERVED PROTEIN"/>
    <property type="match status" value="1"/>
</dbReference>
<dbReference type="InterPro" id="IPR036388">
    <property type="entry name" value="WH-like_DNA-bd_sf"/>
</dbReference>
<gene>
    <name evidence="3" type="ORF">HGA08_19130</name>
</gene>
<sequence>MVATSHTRLPTTSTGRGSVNRGGISGTGDSGGSGVTPTTIAAGTSRAPQRCPVSFCSVREPSEIRALAGDLSLAVVRLTRHLRGRRPDAQISLTQLSALATLATDGAMTPGALAAKERVQPPSMTRVIASLSEMRLVNRDPHPTDGRQVIVSLAEAGQALLRNETSAREEWMSEQLAGLSPEQLRTLADAVTIMRQLVAEPE</sequence>
<dbReference type="InterPro" id="IPR052526">
    <property type="entry name" value="HTH-type_Bedaq_tolerance"/>
</dbReference>
<dbReference type="Proteomes" id="UP000565711">
    <property type="component" value="Unassembled WGS sequence"/>
</dbReference>
<protein>
    <submittedName>
        <fullName evidence="3">MarR family transcriptional regulator</fullName>
    </submittedName>
</protein>
<keyword evidence="4" id="KW-1185">Reference proteome</keyword>
<evidence type="ECO:0000313" key="4">
    <source>
        <dbReference type="Proteomes" id="UP000565711"/>
    </source>
</evidence>
<feature type="compositionally biased region" description="Gly residues" evidence="1">
    <location>
        <begin position="23"/>
        <end position="34"/>
    </location>
</feature>
<dbReference type="PROSITE" id="PS50995">
    <property type="entry name" value="HTH_MARR_2"/>
    <property type="match status" value="1"/>
</dbReference>
<dbReference type="InterPro" id="IPR000835">
    <property type="entry name" value="HTH_MarR-typ"/>
</dbReference>
<dbReference type="Pfam" id="PF01047">
    <property type="entry name" value="MarR"/>
    <property type="match status" value="1"/>
</dbReference>
<dbReference type="Gene3D" id="1.10.10.10">
    <property type="entry name" value="Winged helix-like DNA-binding domain superfamily/Winged helix DNA-binding domain"/>
    <property type="match status" value="1"/>
</dbReference>
<dbReference type="AlphaFoldDB" id="A0A846Y394"/>
<evidence type="ECO:0000259" key="2">
    <source>
        <dbReference type="PROSITE" id="PS50995"/>
    </source>
</evidence>
<proteinExistence type="predicted"/>
<dbReference type="SUPFAM" id="SSF46785">
    <property type="entry name" value="Winged helix' DNA-binding domain"/>
    <property type="match status" value="1"/>
</dbReference>